<dbReference type="EMBL" id="OX458932">
    <property type="protein sequence ID" value="CAI9085301.1"/>
    <property type="molecule type" value="Genomic_DNA"/>
</dbReference>
<sequence>MVEASYTDYIAIGARLDITENVPQMAIIYGDVILLCRARESDPGSMILSLRRCRLWRAYGQP</sequence>
<dbReference type="Proteomes" id="UP001161497">
    <property type="component" value="Chromosome"/>
</dbReference>
<evidence type="ECO:0000313" key="1">
    <source>
        <dbReference type="EMBL" id="CAI9085301.1"/>
    </source>
</evidence>
<name>A0ABM9ICB1_9BACT</name>
<organism evidence="1 2">
    <name type="scientific">Candidatus Methylacidiphilum fumarolicum</name>
    <dbReference type="NCBI Taxonomy" id="591154"/>
    <lineage>
        <taxon>Bacteria</taxon>
        <taxon>Pseudomonadati</taxon>
        <taxon>Verrucomicrobiota</taxon>
        <taxon>Methylacidiphilae</taxon>
        <taxon>Methylacidiphilales</taxon>
        <taxon>Methylacidiphilaceae</taxon>
        <taxon>Methylacidiphilum (ex Ratnadevi et al. 2023)</taxon>
    </lineage>
</organism>
<proteinExistence type="predicted"/>
<gene>
    <name evidence="1" type="ORF">MFUM_0926</name>
</gene>
<reference evidence="1" key="1">
    <citation type="submission" date="2023-03" db="EMBL/GenBank/DDBJ databases">
        <authorList>
            <person name="Cremers G."/>
            <person name="Picone N."/>
        </authorList>
    </citation>
    <scope>NUCLEOTIDE SEQUENCE</scope>
    <source>
        <strain evidence="1">Sample_alias</strain>
    </source>
</reference>
<protein>
    <submittedName>
        <fullName evidence="1">Uncharacterized protein</fullName>
    </submittedName>
</protein>
<evidence type="ECO:0000313" key="2">
    <source>
        <dbReference type="Proteomes" id="UP001161497"/>
    </source>
</evidence>
<keyword evidence="2" id="KW-1185">Reference proteome</keyword>
<accession>A0ABM9ICB1</accession>